<gene>
    <name evidence="2" type="ORF">CEK71_00765</name>
</gene>
<dbReference type="RefSeq" id="WP_088617593.1">
    <property type="nucleotide sequence ID" value="NZ_CP022129.1"/>
</dbReference>
<dbReference type="InterPro" id="IPR011990">
    <property type="entry name" value="TPR-like_helical_dom_sf"/>
</dbReference>
<evidence type="ECO:0000256" key="1">
    <source>
        <dbReference type="PROSITE-ProRule" id="PRU00339"/>
    </source>
</evidence>
<dbReference type="SMART" id="SM00028">
    <property type="entry name" value="TPR"/>
    <property type="match status" value="4"/>
</dbReference>
<sequence length="926" mass="104297">MNEKTAIQVFGDIKALFHDNKLDDALEMAELALQLFPDEAEGHYLCAEIYRQKGINNDQILGYLSRAYELDSHRIEYIGRLAERCFMEGKLDLAISYYQEILSREPVVWGYIGLGNALEMKGEFNVAALYFQRAVDLNPNRSDALLARLEKIRLKQLNTLIVIDEYKKLISDHLDDGQLFDITKLIALLYAGICETTEAAYFYQKVAELYESLLADYGVENPQIIHPGITQSTREGQYGCIRSVNEEGIRGWFFDMAAEPDAPVALDIFLDNKKLGTVVTDTVDTYVSAIYGVPVRCEFSLKWSDVCLDGQFDFHDKTIKHLLTCQVSGTDQYLLVMADPVTLELLEEWSKYGFIDMSGHISDRYESTAVTDTAEGEEDEAVVEPVAGLIADYVVTKIIELDDGLKYQYEKIKDGFDISYYLTKYPEVRKEQVDPIAHYLTVGAAKGFDPNLEFESKYYLDNNHDVKDSGVNPFYHYTVSGRYEGRPYKPYAAAERKTLGTLQTLESRAKHWLTRDRNPLVGKSILSLLLDKFLTDSTSIVLSVSHDNAMSGVGGIQLAIQQELELFNAEGYLYIHLYPKQPLPILDFAETARTFYYGMSLNGTWVGFVSSDCLVEVFSDYSANYSGDKEWLMLIHSLLGCNVDSLLALHSAFKFNQAYLWLHDYFMICPQYTLLRNDITYCNAPKIDKAGCEICVYHDDRVKHLAQFETLFGTIPFSLIAPSAVAAQIFVDKTTLPYKNVVVSPHRYLEKTLLPVPKAKKHPEIRVAYLGQLVGHKGWFEFEKLAETFGASGKYKFYVFGVNNPEVKHITHLSVHVSNTDPDAMITALKDNAIDVVVLGSKWPETFCFTAHEALVSGAALVAHKDSGNVVALIQQYECGQIYDNIQQLVAMFSGGAVDQLLEASKAYTYTLKPGVMSACVLENVN</sequence>
<dbReference type="OrthoDB" id="433681at2"/>
<dbReference type="EMBL" id="CP022129">
    <property type="protein sequence ID" value="ASF44710.1"/>
    <property type="molecule type" value="Genomic_DNA"/>
</dbReference>
<reference evidence="2 3" key="1">
    <citation type="submission" date="2017-06" db="EMBL/GenBank/DDBJ databases">
        <title>Genome Sequencing of the methanotroph Methylovulum psychrotolerants str. HV10-M2 isolated from a high-altitude environment.</title>
        <authorList>
            <person name="Mateos-Rivera A."/>
        </authorList>
    </citation>
    <scope>NUCLEOTIDE SEQUENCE [LARGE SCALE GENOMIC DNA]</scope>
    <source>
        <strain evidence="2 3">HV10_M2</strain>
    </source>
</reference>
<proteinExistence type="predicted"/>
<evidence type="ECO:0000313" key="3">
    <source>
        <dbReference type="Proteomes" id="UP000197019"/>
    </source>
</evidence>
<evidence type="ECO:0000313" key="2">
    <source>
        <dbReference type="EMBL" id="ASF44710.1"/>
    </source>
</evidence>
<name>A0A1Z4BTZ1_9GAMM</name>
<dbReference type="Pfam" id="PF13432">
    <property type="entry name" value="TPR_16"/>
    <property type="match status" value="1"/>
</dbReference>
<dbReference type="InterPro" id="IPR019734">
    <property type="entry name" value="TPR_rpt"/>
</dbReference>
<accession>A0A1Z4BTZ1</accession>
<dbReference type="SUPFAM" id="SSF48452">
    <property type="entry name" value="TPR-like"/>
    <property type="match status" value="1"/>
</dbReference>
<dbReference type="KEGG" id="mpsy:CEK71_00765"/>
<dbReference type="Gene3D" id="1.25.40.10">
    <property type="entry name" value="Tetratricopeptide repeat domain"/>
    <property type="match status" value="2"/>
</dbReference>
<dbReference type="SUPFAM" id="SSF53756">
    <property type="entry name" value="UDP-Glycosyltransferase/glycogen phosphorylase"/>
    <property type="match status" value="1"/>
</dbReference>
<feature type="repeat" description="TPR" evidence="1">
    <location>
        <begin position="108"/>
        <end position="141"/>
    </location>
</feature>
<dbReference type="Proteomes" id="UP000197019">
    <property type="component" value="Chromosome"/>
</dbReference>
<dbReference type="PROSITE" id="PS50005">
    <property type="entry name" value="TPR"/>
    <property type="match status" value="1"/>
</dbReference>
<dbReference type="AlphaFoldDB" id="A0A1Z4BTZ1"/>
<organism evidence="2 3">
    <name type="scientific">Methylovulum psychrotolerans</name>
    <dbReference type="NCBI Taxonomy" id="1704499"/>
    <lineage>
        <taxon>Bacteria</taxon>
        <taxon>Pseudomonadati</taxon>
        <taxon>Pseudomonadota</taxon>
        <taxon>Gammaproteobacteria</taxon>
        <taxon>Methylococcales</taxon>
        <taxon>Methylococcaceae</taxon>
        <taxon>Methylovulum</taxon>
    </lineage>
</organism>
<protein>
    <submittedName>
        <fullName evidence="2">Uncharacterized protein</fullName>
    </submittedName>
</protein>
<keyword evidence="3" id="KW-1185">Reference proteome</keyword>
<keyword evidence="1" id="KW-0802">TPR repeat</keyword>
<dbReference type="Gene3D" id="3.40.50.2000">
    <property type="entry name" value="Glycogen Phosphorylase B"/>
    <property type="match status" value="1"/>
</dbReference>